<dbReference type="Proteomes" id="UP000594638">
    <property type="component" value="Unassembled WGS sequence"/>
</dbReference>
<gene>
    <name evidence="1" type="ORF">OLEA9_A072358</name>
</gene>
<comment type="caution">
    <text evidence="1">The sequence shown here is derived from an EMBL/GenBank/DDBJ whole genome shotgun (WGS) entry which is preliminary data.</text>
</comment>
<sequence>MDPDLFDWTCSPAEHPQVFGLEKKEKVPKAQAMFLARCKPSPEATPGTYQGSNALSEASSDSLHVMDYIIGYV</sequence>
<keyword evidence="2" id="KW-1185">Reference proteome</keyword>
<dbReference type="Gene3D" id="3.20.20.70">
    <property type="entry name" value="Aldolase class I"/>
    <property type="match status" value="1"/>
</dbReference>
<organism evidence="1 2">
    <name type="scientific">Olea europaea subsp. europaea</name>
    <dbReference type="NCBI Taxonomy" id="158383"/>
    <lineage>
        <taxon>Eukaryota</taxon>
        <taxon>Viridiplantae</taxon>
        <taxon>Streptophyta</taxon>
        <taxon>Embryophyta</taxon>
        <taxon>Tracheophyta</taxon>
        <taxon>Spermatophyta</taxon>
        <taxon>Magnoliopsida</taxon>
        <taxon>eudicotyledons</taxon>
        <taxon>Gunneridae</taxon>
        <taxon>Pentapetalae</taxon>
        <taxon>asterids</taxon>
        <taxon>lamiids</taxon>
        <taxon>Lamiales</taxon>
        <taxon>Oleaceae</taxon>
        <taxon>Oleeae</taxon>
        <taxon>Olea</taxon>
    </lineage>
</organism>
<dbReference type="EMBL" id="CACTIH010007619">
    <property type="protein sequence ID" value="CAA3016461.1"/>
    <property type="molecule type" value="Genomic_DNA"/>
</dbReference>
<accession>A0A8S0UI89</accession>
<evidence type="ECO:0000313" key="1">
    <source>
        <dbReference type="EMBL" id="CAA3016461.1"/>
    </source>
</evidence>
<reference evidence="1 2" key="1">
    <citation type="submission" date="2019-12" db="EMBL/GenBank/DDBJ databases">
        <authorList>
            <person name="Alioto T."/>
            <person name="Alioto T."/>
            <person name="Gomez Garrido J."/>
        </authorList>
    </citation>
    <scope>NUCLEOTIDE SEQUENCE [LARGE SCALE GENOMIC DNA]</scope>
</reference>
<dbReference type="Gramene" id="OE9A072358T1">
    <property type="protein sequence ID" value="OE9A072358C1"/>
    <property type="gene ID" value="OE9A072358"/>
</dbReference>
<protein>
    <submittedName>
        <fullName evidence="1">Fructose-bisphosphate aldolase 6, cytosolic</fullName>
    </submittedName>
</protein>
<dbReference type="InterPro" id="IPR013785">
    <property type="entry name" value="Aldolase_TIM"/>
</dbReference>
<dbReference type="AlphaFoldDB" id="A0A8S0UI89"/>
<proteinExistence type="predicted"/>
<evidence type="ECO:0000313" key="2">
    <source>
        <dbReference type="Proteomes" id="UP000594638"/>
    </source>
</evidence>
<name>A0A8S0UI89_OLEEU</name>